<dbReference type="Proteomes" id="UP000216752">
    <property type="component" value="Chromosome"/>
</dbReference>
<gene>
    <name evidence="5" type="primary">icaB_3</name>
    <name evidence="5" type="ORF">SPSIL_048070</name>
</gene>
<dbReference type="InterPro" id="IPR051398">
    <property type="entry name" value="Polysacch_Deacetylase"/>
</dbReference>
<evidence type="ECO:0000259" key="4">
    <source>
        <dbReference type="PROSITE" id="PS51677"/>
    </source>
</evidence>
<dbReference type="EMBL" id="CP155573">
    <property type="protein sequence ID" value="XFO68584.1"/>
    <property type="molecule type" value="Genomic_DNA"/>
</dbReference>
<accession>A0ABZ3ISF6</accession>
<dbReference type="InterPro" id="IPR002509">
    <property type="entry name" value="NODB_dom"/>
</dbReference>
<organism evidence="5 6">
    <name type="scientific">Sporomusa silvacetica DSM 10669</name>
    <dbReference type="NCBI Taxonomy" id="1123289"/>
    <lineage>
        <taxon>Bacteria</taxon>
        <taxon>Bacillati</taxon>
        <taxon>Bacillota</taxon>
        <taxon>Negativicutes</taxon>
        <taxon>Selenomonadales</taxon>
        <taxon>Sporomusaceae</taxon>
        <taxon>Sporomusa</taxon>
    </lineage>
</organism>
<feature type="signal peptide" evidence="3">
    <location>
        <begin position="1"/>
        <end position="30"/>
    </location>
</feature>
<evidence type="ECO:0000256" key="2">
    <source>
        <dbReference type="ARBA" id="ARBA00022729"/>
    </source>
</evidence>
<feature type="domain" description="NodB homology" evidence="4">
    <location>
        <begin position="95"/>
        <end position="270"/>
    </location>
</feature>
<comment type="subcellular location">
    <subcellularLocation>
        <location evidence="1">Secreted</location>
    </subcellularLocation>
</comment>
<dbReference type="Pfam" id="PF01522">
    <property type="entry name" value="Polysacc_deac_1"/>
    <property type="match status" value="1"/>
</dbReference>
<feature type="chain" id="PRO_5046843042" evidence="3">
    <location>
        <begin position="31"/>
        <end position="270"/>
    </location>
</feature>
<dbReference type="Gene3D" id="3.20.20.370">
    <property type="entry name" value="Glycoside hydrolase/deacetylase"/>
    <property type="match status" value="1"/>
</dbReference>
<name>A0ABZ3ISF6_9FIRM</name>
<dbReference type="SUPFAM" id="SSF88713">
    <property type="entry name" value="Glycoside hydrolase/deacetylase"/>
    <property type="match status" value="1"/>
</dbReference>
<keyword evidence="2 3" id="KW-0732">Signal</keyword>
<dbReference type="RefSeq" id="WP_094606956.1">
    <property type="nucleotide sequence ID" value="NZ_CP155573.1"/>
</dbReference>
<reference evidence="5" key="1">
    <citation type="submission" date="2024-05" db="EMBL/GenBank/DDBJ databases">
        <title>Isolation and characterization of Sporomusa carbonis sp. nov., a carboxydotrophic hydrogenogen in the genus of Sporomusa isolated from a charcoal burning pile.</title>
        <authorList>
            <person name="Boeer T."/>
            <person name="Rosenbaum F."/>
            <person name="Eysell L."/>
            <person name="Mueller V."/>
            <person name="Daniel R."/>
            <person name="Poehlein A."/>
        </authorList>
    </citation>
    <scope>NUCLEOTIDE SEQUENCE [LARGE SCALE GENOMIC DNA]</scope>
    <source>
        <strain evidence="5">DSM 10669</strain>
    </source>
</reference>
<evidence type="ECO:0000313" key="6">
    <source>
        <dbReference type="Proteomes" id="UP000216752"/>
    </source>
</evidence>
<dbReference type="PANTHER" id="PTHR34216:SF3">
    <property type="entry name" value="POLY-BETA-1,6-N-ACETYL-D-GLUCOSAMINE N-DEACETYLASE"/>
    <property type="match status" value="1"/>
</dbReference>
<dbReference type="CDD" id="cd10918">
    <property type="entry name" value="CE4_NodB_like_5s_6s"/>
    <property type="match status" value="1"/>
</dbReference>
<dbReference type="PANTHER" id="PTHR34216">
    <property type="match status" value="1"/>
</dbReference>
<proteinExistence type="predicted"/>
<evidence type="ECO:0000313" key="5">
    <source>
        <dbReference type="EMBL" id="XFO68584.1"/>
    </source>
</evidence>
<keyword evidence="5" id="KW-0378">Hydrolase</keyword>
<dbReference type="GO" id="GO:0016787">
    <property type="term" value="F:hydrolase activity"/>
    <property type="evidence" value="ECO:0007669"/>
    <property type="project" value="UniProtKB-KW"/>
</dbReference>
<protein>
    <submittedName>
        <fullName evidence="5">Poly-beta-1,6-N-acetyl-D-glucosamine N-deacetylase</fullName>
        <ecNumber evidence="5">3.5.1.-</ecNumber>
    </submittedName>
</protein>
<keyword evidence="6" id="KW-1185">Reference proteome</keyword>
<dbReference type="PROSITE" id="PS51677">
    <property type="entry name" value="NODB"/>
    <property type="match status" value="1"/>
</dbReference>
<evidence type="ECO:0000256" key="1">
    <source>
        <dbReference type="ARBA" id="ARBA00004613"/>
    </source>
</evidence>
<sequence>MQIGKKLLCHQLICLLVGLLPAMFANSAYAQYLNGIPVLLYHHVSEDDSDLPYLTVTPKEFERQMDMLKAAGFKTISPETLVAYMRQEPVALPGKPILITFDDGYEDNYTNAFPILKQYGFSAVIFIPGVNIDRDKRLSSAQIREMSAQGIAFGGHSVTHSDLTSLSGRELQHEVQDIKKDLRQVTAKTSELFSYPYGYFNLNTWEVTASAGYQAAFTVLPGLNTPDRDNIYLLRRIPIYSTTDFNALFMLLDTNQVKTKLLQYSPEYGG</sequence>
<dbReference type="EC" id="3.5.1.-" evidence="5"/>
<evidence type="ECO:0000256" key="3">
    <source>
        <dbReference type="SAM" id="SignalP"/>
    </source>
</evidence>
<dbReference type="InterPro" id="IPR011330">
    <property type="entry name" value="Glyco_hydro/deAcase_b/a-brl"/>
</dbReference>